<gene>
    <name evidence="1" type="primary">139</name>
    <name evidence="1" type="ORF">SEA_OCTOBIEN14_139</name>
</gene>
<dbReference type="Proteomes" id="UP000280547">
    <property type="component" value="Segment"/>
</dbReference>
<organism evidence="1 2">
    <name type="scientific">Gordonia phage Octobien14</name>
    <dbReference type="NCBI Taxonomy" id="2483673"/>
    <lineage>
        <taxon>Viruses</taxon>
        <taxon>Duplodnaviria</taxon>
        <taxon>Heunggongvirae</taxon>
        <taxon>Uroviricota</taxon>
        <taxon>Caudoviricetes</taxon>
        <taxon>Deeyouvirinae</taxon>
        <taxon>Octobienvirus</taxon>
        <taxon>Octobienvirus octobien14</taxon>
    </lineage>
</organism>
<dbReference type="GeneID" id="70080922"/>
<keyword evidence="2" id="KW-1185">Reference proteome</keyword>
<evidence type="ECO:0000313" key="1">
    <source>
        <dbReference type="EMBL" id="AYR03274.1"/>
    </source>
</evidence>
<proteinExistence type="predicted"/>
<sequence>MVPVRFRGGGLILELLAKGLTMGDYPNCNVCGERNIEDANDHADSTGHWPTASTASPSASILDAVGTMVDTLTDAAGDLVSHLNADEIYSITVALRSLGREEYAQHWEQALSRDEDLAEDWELYQNRKNGVAPTT</sequence>
<accession>A0A3G3MBD9</accession>
<name>A0A3G3MBD9_9CAUD</name>
<dbReference type="EMBL" id="MH976515">
    <property type="protein sequence ID" value="AYR03274.1"/>
    <property type="molecule type" value="Genomic_DNA"/>
</dbReference>
<evidence type="ECO:0000313" key="2">
    <source>
        <dbReference type="Proteomes" id="UP000280547"/>
    </source>
</evidence>
<protein>
    <submittedName>
        <fullName evidence="1">Uncharacterized protein</fullName>
    </submittedName>
</protein>
<dbReference type="KEGG" id="vg:70080922"/>
<dbReference type="RefSeq" id="YP_010246378.1">
    <property type="nucleotide sequence ID" value="NC_060134.1"/>
</dbReference>
<reference evidence="1 2" key="1">
    <citation type="submission" date="2018-09" db="EMBL/GenBank/DDBJ databases">
        <authorList>
            <person name="Amanuel B.M."/>
            <person name="Anspach C.J."/>
            <person name="Chiquito R.J."/>
            <person name="Gales J.M."/>
            <person name="Hall T."/>
            <person name="Hotaki K."/>
            <person name="Lozano B."/>
            <person name="Mugisha B."/>
            <person name="Fogarty M.P."/>
            <person name="Leadon S.A."/>
            <person name="Molloy S.D."/>
            <person name="Garlena R.A."/>
            <person name="Russell D.A."/>
            <person name="Pope W.H."/>
            <person name="Jacobs-Sera D."/>
            <person name="Hatfull G.F."/>
        </authorList>
    </citation>
    <scope>NUCLEOTIDE SEQUENCE [LARGE SCALE GENOMIC DNA]</scope>
</reference>